<accession>A0A0A9FQL0</accession>
<reference evidence="1" key="2">
    <citation type="journal article" date="2015" name="Data Brief">
        <title>Shoot transcriptome of the giant reed, Arundo donax.</title>
        <authorList>
            <person name="Barrero R.A."/>
            <person name="Guerrero F.D."/>
            <person name="Moolhuijzen P."/>
            <person name="Goolsby J.A."/>
            <person name="Tidwell J."/>
            <person name="Bellgard S.E."/>
            <person name="Bellgard M.I."/>
        </authorList>
    </citation>
    <scope>NUCLEOTIDE SEQUENCE</scope>
    <source>
        <tissue evidence="1">Shoot tissue taken approximately 20 cm above the soil surface</tissue>
    </source>
</reference>
<dbReference type="AlphaFoldDB" id="A0A0A9FQL0"/>
<reference evidence="1" key="1">
    <citation type="submission" date="2014-09" db="EMBL/GenBank/DDBJ databases">
        <authorList>
            <person name="Magalhaes I.L.F."/>
            <person name="Oliveira U."/>
            <person name="Santos F.R."/>
            <person name="Vidigal T.H.D.A."/>
            <person name="Brescovit A.D."/>
            <person name="Santos A.J."/>
        </authorList>
    </citation>
    <scope>NUCLEOTIDE SEQUENCE</scope>
    <source>
        <tissue evidence="1">Shoot tissue taken approximately 20 cm above the soil surface</tissue>
    </source>
</reference>
<proteinExistence type="predicted"/>
<dbReference type="EMBL" id="GBRH01182806">
    <property type="protein sequence ID" value="JAE15090.1"/>
    <property type="molecule type" value="Transcribed_RNA"/>
</dbReference>
<evidence type="ECO:0000313" key="1">
    <source>
        <dbReference type="EMBL" id="JAE15090.1"/>
    </source>
</evidence>
<sequence length="27" mass="3258">MTRHPRQLLLWAHTQRCSLATEQHTEI</sequence>
<protein>
    <submittedName>
        <fullName evidence="1">Uncharacterized protein</fullName>
    </submittedName>
</protein>
<organism evidence="1">
    <name type="scientific">Arundo donax</name>
    <name type="common">Giant reed</name>
    <name type="synonym">Donax arundinaceus</name>
    <dbReference type="NCBI Taxonomy" id="35708"/>
    <lineage>
        <taxon>Eukaryota</taxon>
        <taxon>Viridiplantae</taxon>
        <taxon>Streptophyta</taxon>
        <taxon>Embryophyta</taxon>
        <taxon>Tracheophyta</taxon>
        <taxon>Spermatophyta</taxon>
        <taxon>Magnoliopsida</taxon>
        <taxon>Liliopsida</taxon>
        <taxon>Poales</taxon>
        <taxon>Poaceae</taxon>
        <taxon>PACMAD clade</taxon>
        <taxon>Arundinoideae</taxon>
        <taxon>Arundineae</taxon>
        <taxon>Arundo</taxon>
    </lineage>
</organism>
<name>A0A0A9FQL0_ARUDO</name>